<proteinExistence type="predicted"/>
<gene>
    <name evidence="3" type="ORF">SAMN06265360_10649</name>
</gene>
<organism evidence="3 4">
    <name type="scientific">Haloechinothrix alba</name>
    <dbReference type="NCBI Taxonomy" id="664784"/>
    <lineage>
        <taxon>Bacteria</taxon>
        <taxon>Bacillati</taxon>
        <taxon>Actinomycetota</taxon>
        <taxon>Actinomycetes</taxon>
        <taxon>Pseudonocardiales</taxon>
        <taxon>Pseudonocardiaceae</taxon>
        <taxon>Haloechinothrix</taxon>
    </lineage>
</organism>
<evidence type="ECO:0000313" key="3">
    <source>
        <dbReference type="EMBL" id="SNR44432.1"/>
    </source>
</evidence>
<name>A0A238WCY7_9PSEU</name>
<accession>A0A238WCY7</accession>
<dbReference type="Proteomes" id="UP000198348">
    <property type="component" value="Unassembled WGS sequence"/>
</dbReference>
<keyword evidence="2" id="KW-1133">Transmembrane helix</keyword>
<evidence type="ECO:0000313" key="4">
    <source>
        <dbReference type="Proteomes" id="UP000198348"/>
    </source>
</evidence>
<dbReference type="AlphaFoldDB" id="A0A238WCY7"/>
<protein>
    <submittedName>
        <fullName evidence="3">Uncharacterized protein</fullName>
    </submittedName>
</protein>
<feature type="transmembrane region" description="Helical" evidence="2">
    <location>
        <begin position="23"/>
        <end position="44"/>
    </location>
</feature>
<evidence type="ECO:0000256" key="1">
    <source>
        <dbReference type="SAM" id="MobiDB-lite"/>
    </source>
</evidence>
<keyword evidence="4" id="KW-1185">Reference proteome</keyword>
<keyword evidence="2" id="KW-0472">Membrane</keyword>
<feature type="region of interest" description="Disordered" evidence="1">
    <location>
        <begin position="56"/>
        <end position="84"/>
    </location>
</feature>
<dbReference type="RefSeq" id="WP_089300647.1">
    <property type="nucleotide sequence ID" value="NZ_FZNW01000006.1"/>
</dbReference>
<sequence length="84" mass="8888">MSPARRVVAWYRRPLADCGPAWWGWRACLVLTVTAAAAVLVLALGSSAVDRLHDAPVVGQEPTVEPSNESPDPGLVPDEEAPDG</sequence>
<evidence type="ECO:0000256" key="2">
    <source>
        <dbReference type="SAM" id="Phobius"/>
    </source>
</evidence>
<reference evidence="4" key="1">
    <citation type="submission" date="2017-06" db="EMBL/GenBank/DDBJ databases">
        <authorList>
            <person name="Varghese N."/>
            <person name="Submissions S."/>
        </authorList>
    </citation>
    <scope>NUCLEOTIDE SEQUENCE [LARGE SCALE GENOMIC DNA]</scope>
    <source>
        <strain evidence="4">DSM 45207</strain>
    </source>
</reference>
<dbReference type="EMBL" id="FZNW01000006">
    <property type="protein sequence ID" value="SNR44432.1"/>
    <property type="molecule type" value="Genomic_DNA"/>
</dbReference>
<keyword evidence="2" id="KW-0812">Transmembrane</keyword>